<evidence type="ECO:0000313" key="2">
    <source>
        <dbReference type="Proteomes" id="UP001152759"/>
    </source>
</evidence>
<evidence type="ECO:0000313" key="1">
    <source>
        <dbReference type="EMBL" id="CAH0390740.1"/>
    </source>
</evidence>
<sequence length="73" mass="8138">MKMKSPQHLCVLYVATAGLQGNALGSDEQEVVLLVYVIVEVSANKVVNWRKMHEQQNCLQIISYAMSSTAELE</sequence>
<dbReference type="AlphaFoldDB" id="A0A9P0F3R2"/>
<protein>
    <submittedName>
        <fullName evidence="1">Uncharacterized protein</fullName>
    </submittedName>
</protein>
<proteinExistence type="predicted"/>
<accession>A0A9P0F3R2</accession>
<reference evidence="1" key="1">
    <citation type="submission" date="2021-12" db="EMBL/GenBank/DDBJ databases">
        <authorList>
            <person name="King R."/>
        </authorList>
    </citation>
    <scope>NUCLEOTIDE SEQUENCE</scope>
</reference>
<dbReference type="Proteomes" id="UP001152759">
    <property type="component" value="Chromosome 5"/>
</dbReference>
<organism evidence="1 2">
    <name type="scientific">Bemisia tabaci</name>
    <name type="common">Sweetpotato whitefly</name>
    <name type="synonym">Aleurodes tabaci</name>
    <dbReference type="NCBI Taxonomy" id="7038"/>
    <lineage>
        <taxon>Eukaryota</taxon>
        <taxon>Metazoa</taxon>
        <taxon>Ecdysozoa</taxon>
        <taxon>Arthropoda</taxon>
        <taxon>Hexapoda</taxon>
        <taxon>Insecta</taxon>
        <taxon>Pterygota</taxon>
        <taxon>Neoptera</taxon>
        <taxon>Paraneoptera</taxon>
        <taxon>Hemiptera</taxon>
        <taxon>Sternorrhyncha</taxon>
        <taxon>Aleyrodoidea</taxon>
        <taxon>Aleyrodidae</taxon>
        <taxon>Aleyrodinae</taxon>
        <taxon>Bemisia</taxon>
    </lineage>
</organism>
<name>A0A9P0F3R2_BEMTA</name>
<keyword evidence="2" id="KW-1185">Reference proteome</keyword>
<dbReference type="EMBL" id="OU963866">
    <property type="protein sequence ID" value="CAH0390740.1"/>
    <property type="molecule type" value="Genomic_DNA"/>
</dbReference>
<gene>
    <name evidence="1" type="ORF">BEMITA_LOCUS9436</name>
</gene>